<keyword evidence="1" id="KW-0472">Membrane</keyword>
<evidence type="ECO:0000256" key="1">
    <source>
        <dbReference type="SAM" id="Phobius"/>
    </source>
</evidence>
<dbReference type="KEGG" id="mgin:FRZ54_11865"/>
<reference evidence="3 4" key="1">
    <citation type="journal article" date="2017" name="Curr. Microbiol.">
        <title>Mucilaginibacter ginsenosidivorans sp. nov., Isolated from Soil of Ginseng Field.</title>
        <authorList>
            <person name="Kim M.M."/>
            <person name="Siddiqi M.Z."/>
            <person name="Im W.T."/>
        </authorList>
    </citation>
    <scope>NUCLEOTIDE SEQUENCE [LARGE SCALE GENOMIC DNA]</scope>
    <source>
        <strain evidence="3 4">Gsoil 3017</strain>
    </source>
</reference>
<dbReference type="PANTHER" id="PTHR40407:SF1">
    <property type="entry name" value="HEPARAN-ALPHA-GLUCOSAMINIDE N-ACETYLTRANSFERASE CATALYTIC DOMAIN-CONTAINING PROTEIN"/>
    <property type="match status" value="1"/>
</dbReference>
<dbReference type="AlphaFoldDB" id="A0A5B8UXY0"/>
<feature type="transmembrane region" description="Helical" evidence="1">
    <location>
        <begin position="116"/>
        <end position="137"/>
    </location>
</feature>
<accession>A0A5B8UXY0</accession>
<feature type="transmembrane region" description="Helical" evidence="1">
    <location>
        <begin position="277"/>
        <end position="295"/>
    </location>
</feature>
<dbReference type="PANTHER" id="PTHR40407">
    <property type="entry name" value="MEMBRANE PROTEIN-LIKE PROTEIN"/>
    <property type="match status" value="1"/>
</dbReference>
<dbReference type="Pfam" id="PF07786">
    <property type="entry name" value="HGSNAT_cat"/>
    <property type="match status" value="1"/>
</dbReference>
<evidence type="ECO:0000259" key="2">
    <source>
        <dbReference type="Pfam" id="PF07786"/>
    </source>
</evidence>
<evidence type="ECO:0000313" key="3">
    <source>
        <dbReference type="EMBL" id="QEC63246.1"/>
    </source>
</evidence>
<dbReference type="InterPro" id="IPR012429">
    <property type="entry name" value="HGSNAT_cat"/>
</dbReference>
<name>A0A5B8UXY0_9SPHI</name>
<dbReference type="OrthoDB" id="508112at2"/>
<dbReference type="Proteomes" id="UP000321479">
    <property type="component" value="Chromosome"/>
</dbReference>
<feature type="transmembrane region" description="Helical" evidence="1">
    <location>
        <begin position="144"/>
        <end position="162"/>
    </location>
</feature>
<feature type="transmembrane region" description="Helical" evidence="1">
    <location>
        <begin position="355"/>
        <end position="375"/>
    </location>
</feature>
<keyword evidence="1" id="KW-1133">Transmembrane helix</keyword>
<sequence>MTALAEPGPKQRIQSIDILRGLIMLIMAIDHTRDYFHLGGINPTNLAVTTPFLFFTRWITHFCAPLFVFLSGISAHLAGTRRTKGGLSSFLIKRGLWLVLIEVVVITFALTLDPGYHFIIFQVIWAIGTSMIVLGLLVWLPLPALAAVGVVLFFGHDILDYIKLPDKGAASVEWKVFFTAQGSIFPLDKNHFLGDFYAMLPWTGVMILGYAAGSMFRSSFEQAKRKSNLLIASLVLIGLFIILRAFNIYGDPAPWSAQKSTALTIISFFNVSKYPPSLLYLCMTIGPGLLLLRAFEGANNRLARIFIVYGTVPFFYYVLHFYLIRLYNVILFFAVGYTGKDIANPKGFAFVPATFGFSLFGVYIVWFCVIAVLYLPCRWYGKYKQTHHQWWLSYL</sequence>
<feature type="transmembrane region" description="Helical" evidence="1">
    <location>
        <begin position="58"/>
        <end position="79"/>
    </location>
</feature>
<feature type="transmembrane region" description="Helical" evidence="1">
    <location>
        <begin position="196"/>
        <end position="216"/>
    </location>
</feature>
<gene>
    <name evidence="3" type="ORF">FRZ54_11865</name>
</gene>
<feature type="transmembrane region" description="Helical" evidence="1">
    <location>
        <begin position="228"/>
        <end position="246"/>
    </location>
</feature>
<dbReference type="EMBL" id="CP042436">
    <property type="protein sequence ID" value="QEC63246.1"/>
    <property type="molecule type" value="Genomic_DNA"/>
</dbReference>
<feature type="transmembrane region" description="Helical" evidence="1">
    <location>
        <begin position="91"/>
        <end position="110"/>
    </location>
</feature>
<proteinExistence type="predicted"/>
<protein>
    <submittedName>
        <fullName evidence="3">DUF1624 domain-containing protein</fullName>
    </submittedName>
</protein>
<keyword evidence="4" id="KW-1185">Reference proteome</keyword>
<dbReference type="RefSeq" id="WP_147031822.1">
    <property type="nucleotide sequence ID" value="NZ_CP042436.1"/>
</dbReference>
<keyword evidence="1" id="KW-0812">Transmembrane</keyword>
<evidence type="ECO:0000313" key="4">
    <source>
        <dbReference type="Proteomes" id="UP000321479"/>
    </source>
</evidence>
<feature type="transmembrane region" description="Helical" evidence="1">
    <location>
        <begin position="307"/>
        <end position="335"/>
    </location>
</feature>
<organism evidence="3 4">
    <name type="scientific">Mucilaginibacter ginsenosidivorans</name>
    <dbReference type="NCBI Taxonomy" id="398053"/>
    <lineage>
        <taxon>Bacteria</taxon>
        <taxon>Pseudomonadati</taxon>
        <taxon>Bacteroidota</taxon>
        <taxon>Sphingobacteriia</taxon>
        <taxon>Sphingobacteriales</taxon>
        <taxon>Sphingobacteriaceae</taxon>
        <taxon>Mucilaginibacter</taxon>
    </lineage>
</organism>
<feature type="domain" description="Heparan-alpha-glucosaminide N-acetyltransferase catalytic" evidence="2">
    <location>
        <begin position="12"/>
        <end position="238"/>
    </location>
</feature>